<proteinExistence type="predicted"/>
<feature type="region of interest" description="Disordered" evidence="1">
    <location>
        <begin position="1"/>
        <end position="21"/>
    </location>
</feature>
<organism evidence="2 3">
    <name type="scientific">Strongylus vulgaris</name>
    <name type="common">Blood worm</name>
    <dbReference type="NCBI Taxonomy" id="40348"/>
    <lineage>
        <taxon>Eukaryota</taxon>
        <taxon>Metazoa</taxon>
        <taxon>Ecdysozoa</taxon>
        <taxon>Nematoda</taxon>
        <taxon>Chromadorea</taxon>
        <taxon>Rhabditida</taxon>
        <taxon>Rhabditina</taxon>
        <taxon>Rhabditomorpha</taxon>
        <taxon>Strongyloidea</taxon>
        <taxon>Strongylidae</taxon>
        <taxon>Strongylus</taxon>
    </lineage>
</organism>
<sequence length="109" mass="12035">MLFGRFGSSSSKTKHVDPLEAGGEKCPRLAPIRFDRDGLRRFLAFIGIPGNSNCSSIHEVRRHDVDLQMICIGRANGPTEVIGGCAEDAGKEQRRVRRRSIVRLISSVT</sequence>
<name>A0A3P7ILM5_STRVU</name>
<dbReference type="Proteomes" id="UP000270094">
    <property type="component" value="Unassembled WGS sequence"/>
</dbReference>
<gene>
    <name evidence="2" type="ORF">SVUK_LOCUS3741</name>
</gene>
<keyword evidence="3" id="KW-1185">Reference proteome</keyword>
<accession>A0A3P7ILM5</accession>
<evidence type="ECO:0000313" key="2">
    <source>
        <dbReference type="EMBL" id="VDM68743.1"/>
    </source>
</evidence>
<dbReference type="EMBL" id="UYYB01009831">
    <property type="protein sequence ID" value="VDM68743.1"/>
    <property type="molecule type" value="Genomic_DNA"/>
</dbReference>
<evidence type="ECO:0000313" key="3">
    <source>
        <dbReference type="Proteomes" id="UP000270094"/>
    </source>
</evidence>
<protein>
    <submittedName>
        <fullName evidence="2">Uncharacterized protein</fullName>
    </submittedName>
</protein>
<reference evidence="2 3" key="1">
    <citation type="submission" date="2018-11" db="EMBL/GenBank/DDBJ databases">
        <authorList>
            <consortium name="Pathogen Informatics"/>
        </authorList>
    </citation>
    <scope>NUCLEOTIDE SEQUENCE [LARGE SCALE GENOMIC DNA]</scope>
</reference>
<evidence type="ECO:0000256" key="1">
    <source>
        <dbReference type="SAM" id="MobiDB-lite"/>
    </source>
</evidence>
<dbReference type="AlphaFoldDB" id="A0A3P7ILM5"/>